<dbReference type="STRING" id="1122155.SAMN02745158_00955"/>
<reference evidence="5 6" key="1">
    <citation type="submission" date="2016-11" db="EMBL/GenBank/DDBJ databases">
        <authorList>
            <person name="Jaros S."/>
            <person name="Januszkiewicz K."/>
            <person name="Wedrychowicz H."/>
        </authorList>
    </citation>
    <scope>NUCLEOTIDE SEQUENCE [LARGE SCALE GENOMIC DNA]</scope>
    <source>
        <strain evidence="5 6">DSM 17459</strain>
    </source>
</reference>
<dbReference type="Pfam" id="PF07883">
    <property type="entry name" value="Cupin_2"/>
    <property type="match status" value="1"/>
</dbReference>
<dbReference type="PROSITE" id="PS01124">
    <property type="entry name" value="HTH_ARAC_FAMILY_2"/>
    <property type="match status" value="1"/>
</dbReference>
<evidence type="ECO:0000256" key="2">
    <source>
        <dbReference type="ARBA" id="ARBA00023125"/>
    </source>
</evidence>
<dbReference type="Gene3D" id="2.60.120.10">
    <property type="entry name" value="Jelly Rolls"/>
    <property type="match status" value="1"/>
</dbReference>
<evidence type="ECO:0000256" key="3">
    <source>
        <dbReference type="ARBA" id="ARBA00023163"/>
    </source>
</evidence>
<dbReference type="InterPro" id="IPR014710">
    <property type="entry name" value="RmlC-like_jellyroll"/>
</dbReference>
<protein>
    <submittedName>
        <fullName evidence="5">AraC-type DNA-binding protein</fullName>
    </submittedName>
</protein>
<gene>
    <name evidence="5" type="ORF">SAMN02745158_00955</name>
</gene>
<dbReference type="RefSeq" id="WP_072849461.1">
    <property type="nucleotide sequence ID" value="NZ_FQVI01000003.1"/>
</dbReference>
<dbReference type="InterPro" id="IPR013096">
    <property type="entry name" value="Cupin_2"/>
</dbReference>
<dbReference type="InterPro" id="IPR018062">
    <property type="entry name" value="HTH_AraC-typ_CS"/>
</dbReference>
<dbReference type="SUPFAM" id="SSF46689">
    <property type="entry name" value="Homeodomain-like"/>
    <property type="match status" value="2"/>
</dbReference>
<evidence type="ECO:0000256" key="1">
    <source>
        <dbReference type="ARBA" id="ARBA00023015"/>
    </source>
</evidence>
<dbReference type="GO" id="GO:0043565">
    <property type="term" value="F:sequence-specific DNA binding"/>
    <property type="evidence" value="ECO:0007669"/>
    <property type="project" value="InterPro"/>
</dbReference>
<dbReference type="Gene3D" id="1.10.10.60">
    <property type="entry name" value="Homeodomain-like"/>
    <property type="match status" value="2"/>
</dbReference>
<keyword evidence="2 5" id="KW-0238">DNA-binding</keyword>
<dbReference type="InterPro" id="IPR020449">
    <property type="entry name" value="Tscrpt_reg_AraC-type_HTH"/>
</dbReference>
<dbReference type="AlphaFoldDB" id="A0A1M4US09"/>
<dbReference type="PROSITE" id="PS00041">
    <property type="entry name" value="HTH_ARAC_FAMILY_1"/>
    <property type="match status" value="1"/>
</dbReference>
<dbReference type="Proteomes" id="UP000184245">
    <property type="component" value="Unassembled WGS sequence"/>
</dbReference>
<sequence>MDSIVINHKMMEELAHPNQMFPISEFVDHFDTFADGSFPSHWHHELELQIVLKGSAEYRVNGTPYVVEEGCAIYIAPEAIHLARELSEGTIGYDIVLLPQILINLMRSANCEKYTLPLTTRRPEALVITPERKEGHKILEYMKRMYYTESTHFTYELFLLENLIGIWRNLLGILPKYSKDQEDSGKLLREQRMKDMLDYIHQNYIQPITIQDVAGAANISKSECFRCFSELSKMTPVEYINKFRLLQASQLLLTTEKSMSDICFMTGFNNTSYFSKKFKDQYGVNPKTYRTKKRNE</sequence>
<dbReference type="GO" id="GO:0003700">
    <property type="term" value="F:DNA-binding transcription factor activity"/>
    <property type="evidence" value="ECO:0007669"/>
    <property type="project" value="InterPro"/>
</dbReference>
<dbReference type="SMART" id="SM00342">
    <property type="entry name" value="HTH_ARAC"/>
    <property type="match status" value="1"/>
</dbReference>
<dbReference type="EMBL" id="FQVI01000003">
    <property type="protein sequence ID" value="SHE59484.1"/>
    <property type="molecule type" value="Genomic_DNA"/>
</dbReference>
<dbReference type="InterPro" id="IPR009057">
    <property type="entry name" value="Homeodomain-like_sf"/>
</dbReference>
<proteinExistence type="predicted"/>
<dbReference type="OrthoDB" id="9778008at2"/>
<keyword evidence="3" id="KW-0804">Transcription</keyword>
<dbReference type="PANTHER" id="PTHR43280">
    <property type="entry name" value="ARAC-FAMILY TRANSCRIPTIONAL REGULATOR"/>
    <property type="match status" value="1"/>
</dbReference>
<keyword evidence="1" id="KW-0805">Transcription regulation</keyword>
<accession>A0A1M4US09</accession>
<dbReference type="PRINTS" id="PR00032">
    <property type="entry name" value="HTHARAC"/>
</dbReference>
<dbReference type="Pfam" id="PF12833">
    <property type="entry name" value="HTH_18"/>
    <property type="match status" value="1"/>
</dbReference>
<feature type="domain" description="HTH araC/xylS-type" evidence="4">
    <location>
        <begin position="194"/>
        <end position="292"/>
    </location>
</feature>
<evidence type="ECO:0000313" key="5">
    <source>
        <dbReference type="EMBL" id="SHE59484.1"/>
    </source>
</evidence>
<dbReference type="SUPFAM" id="SSF51182">
    <property type="entry name" value="RmlC-like cupins"/>
    <property type="match status" value="1"/>
</dbReference>
<evidence type="ECO:0000313" key="6">
    <source>
        <dbReference type="Proteomes" id="UP000184245"/>
    </source>
</evidence>
<dbReference type="InterPro" id="IPR011051">
    <property type="entry name" value="RmlC_Cupin_sf"/>
</dbReference>
<keyword evidence="6" id="KW-1185">Reference proteome</keyword>
<organism evidence="5 6">
    <name type="scientific">Lactonifactor longoviformis DSM 17459</name>
    <dbReference type="NCBI Taxonomy" id="1122155"/>
    <lineage>
        <taxon>Bacteria</taxon>
        <taxon>Bacillati</taxon>
        <taxon>Bacillota</taxon>
        <taxon>Clostridia</taxon>
        <taxon>Eubacteriales</taxon>
        <taxon>Clostridiaceae</taxon>
        <taxon>Lactonifactor</taxon>
    </lineage>
</organism>
<evidence type="ECO:0000259" key="4">
    <source>
        <dbReference type="PROSITE" id="PS01124"/>
    </source>
</evidence>
<dbReference type="PANTHER" id="PTHR43280:SF28">
    <property type="entry name" value="HTH-TYPE TRANSCRIPTIONAL ACTIVATOR RHAS"/>
    <property type="match status" value="1"/>
</dbReference>
<name>A0A1M4US09_9CLOT</name>
<dbReference type="InterPro" id="IPR018060">
    <property type="entry name" value="HTH_AraC"/>
</dbReference>